<evidence type="ECO:0000313" key="1">
    <source>
        <dbReference type="EMBL" id="BES89201.1"/>
    </source>
</evidence>
<sequence>MYPEKGIPSQGRKPWKTEAGRAISRNRSWLIPPPQWPELALVLRLVFNHSRLEETRARGRDAMKVKESAREKERDLWGDLLFKKEPVNRV</sequence>
<proteinExistence type="predicted"/>
<gene>
    <name evidence="1" type="ORF">NTJ_02011</name>
</gene>
<protein>
    <submittedName>
        <fullName evidence="1">Uncharacterized protein</fullName>
    </submittedName>
</protein>
<organism evidence="1 2">
    <name type="scientific">Nesidiocoris tenuis</name>
    <dbReference type="NCBI Taxonomy" id="355587"/>
    <lineage>
        <taxon>Eukaryota</taxon>
        <taxon>Metazoa</taxon>
        <taxon>Ecdysozoa</taxon>
        <taxon>Arthropoda</taxon>
        <taxon>Hexapoda</taxon>
        <taxon>Insecta</taxon>
        <taxon>Pterygota</taxon>
        <taxon>Neoptera</taxon>
        <taxon>Paraneoptera</taxon>
        <taxon>Hemiptera</taxon>
        <taxon>Heteroptera</taxon>
        <taxon>Panheteroptera</taxon>
        <taxon>Cimicomorpha</taxon>
        <taxon>Miridae</taxon>
        <taxon>Dicyphina</taxon>
        <taxon>Nesidiocoris</taxon>
    </lineage>
</organism>
<name>A0ABN7AA55_9HEMI</name>
<accession>A0ABN7AA55</accession>
<reference evidence="1 2" key="1">
    <citation type="submission" date="2023-09" db="EMBL/GenBank/DDBJ databases">
        <title>Nesidiocoris tenuis whole genome shotgun sequence.</title>
        <authorList>
            <person name="Shibata T."/>
            <person name="Shimoda M."/>
            <person name="Kobayashi T."/>
            <person name="Uehara T."/>
        </authorList>
    </citation>
    <scope>NUCLEOTIDE SEQUENCE [LARGE SCALE GENOMIC DNA]</scope>
    <source>
        <strain evidence="1 2">Japan</strain>
    </source>
</reference>
<dbReference type="Proteomes" id="UP001307889">
    <property type="component" value="Chromosome 1"/>
</dbReference>
<dbReference type="EMBL" id="AP028909">
    <property type="protein sequence ID" value="BES89201.1"/>
    <property type="molecule type" value="Genomic_DNA"/>
</dbReference>
<evidence type="ECO:0000313" key="2">
    <source>
        <dbReference type="Proteomes" id="UP001307889"/>
    </source>
</evidence>
<keyword evidence="2" id="KW-1185">Reference proteome</keyword>